<keyword evidence="3" id="KW-1185">Reference proteome</keyword>
<evidence type="ECO:0000256" key="1">
    <source>
        <dbReference type="SAM" id="MobiDB-lite"/>
    </source>
</evidence>
<organism evidence="2 3">
    <name type="scientific">Rubroshorea leprosula</name>
    <dbReference type="NCBI Taxonomy" id="152421"/>
    <lineage>
        <taxon>Eukaryota</taxon>
        <taxon>Viridiplantae</taxon>
        <taxon>Streptophyta</taxon>
        <taxon>Embryophyta</taxon>
        <taxon>Tracheophyta</taxon>
        <taxon>Spermatophyta</taxon>
        <taxon>Magnoliopsida</taxon>
        <taxon>eudicotyledons</taxon>
        <taxon>Gunneridae</taxon>
        <taxon>Pentapetalae</taxon>
        <taxon>rosids</taxon>
        <taxon>malvids</taxon>
        <taxon>Malvales</taxon>
        <taxon>Dipterocarpaceae</taxon>
        <taxon>Rubroshorea</taxon>
    </lineage>
</organism>
<feature type="region of interest" description="Disordered" evidence="1">
    <location>
        <begin position="1"/>
        <end position="22"/>
    </location>
</feature>
<gene>
    <name evidence="2" type="ORF">SLEP1_g45940</name>
</gene>
<sequence>MEAEELEKVAQKRETEEPAPGFHRIQACWVRRNPRLGSIKEPRRWVPKNLRLGSKEPKRAGSKEPTPGFHRAQHLGSKEPSACWVQWNPRLGSIKEPRRRVPKNLRLGSLEPKHAGFKGTHAWVPSNPALGFQGLLVDPFQLRVASVVPAMSTDPSTSGFLPILTSTDGVGTPPSSSLSEFFDVFCLPCNADGKFVVKDASRHVERDLVIPFIPIEVPLVSSSKGGKVALPLGSAKVFCDLDKVSWVTSSCDVDEIREIYKKNLIDL</sequence>
<evidence type="ECO:0000313" key="3">
    <source>
        <dbReference type="Proteomes" id="UP001054252"/>
    </source>
</evidence>
<comment type="caution">
    <text evidence="2">The sequence shown here is derived from an EMBL/GenBank/DDBJ whole genome shotgun (WGS) entry which is preliminary data.</text>
</comment>
<dbReference type="AlphaFoldDB" id="A0AAV5LLB9"/>
<feature type="region of interest" description="Disordered" evidence="1">
    <location>
        <begin position="40"/>
        <end position="75"/>
    </location>
</feature>
<name>A0AAV5LLB9_9ROSI</name>
<feature type="compositionally biased region" description="Basic and acidic residues" evidence="1">
    <location>
        <begin position="53"/>
        <end position="62"/>
    </location>
</feature>
<feature type="compositionally biased region" description="Basic and acidic residues" evidence="1">
    <location>
        <begin position="1"/>
        <end position="16"/>
    </location>
</feature>
<proteinExistence type="predicted"/>
<evidence type="ECO:0000313" key="2">
    <source>
        <dbReference type="EMBL" id="GKV37982.1"/>
    </source>
</evidence>
<accession>A0AAV5LLB9</accession>
<dbReference type="Proteomes" id="UP001054252">
    <property type="component" value="Unassembled WGS sequence"/>
</dbReference>
<dbReference type="EMBL" id="BPVZ01000125">
    <property type="protein sequence ID" value="GKV37982.1"/>
    <property type="molecule type" value="Genomic_DNA"/>
</dbReference>
<protein>
    <submittedName>
        <fullName evidence="2">Uncharacterized protein</fullName>
    </submittedName>
</protein>
<reference evidence="2 3" key="1">
    <citation type="journal article" date="2021" name="Commun. Biol.">
        <title>The genome of Shorea leprosula (Dipterocarpaceae) highlights the ecological relevance of drought in aseasonal tropical rainforests.</title>
        <authorList>
            <person name="Ng K.K.S."/>
            <person name="Kobayashi M.J."/>
            <person name="Fawcett J.A."/>
            <person name="Hatakeyama M."/>
            <person name="Paape T."/>
            <person name="Ng C.H."/>
            <person name="Ang C.C."/>
            <person name="Tnah L.H."/>
            <person name="Lee C.T."/>
            <person name="Nishiyama T."/>
            <person name="Sese J."/>
            <person name="O'Brien M.J."/>
            <person name="Copetti D."/>
            <person name="Mohd Noor M.I."/>
            <person name="Ong R.C."/>
            <person name="Putra M."/>
            <person name="Sireger I.Z."/>
            <person name="Indrioko S."/>
            <person name="Kosugi Y."/>
            <person name="Izuno A."/>
            <person name="Isagi Y."/>
            <person name="Lee S.L."/>
            <person name="Shimizu K.K."/>
        </authorList>
    </citation>
    <scope>NUCLEOTIDE SEQUENCE [LARGE SCALE GENOMIC DNA]</scope>
    <source>
        <strain evidence="2">214</strain>
    </source>
</reference>